<proteinExistence type="predicted"/>
<evidence type="ECO:0000259" key="1">
    <source>
        <dbReference type="Pfam" id="PF00075"/>
    </source>
</evidence>
<dbReference type="EMBL" id="JANPWB010000014">
    <property type="protein sequence ID" value="KAJ1100006.1"/>
    <property type="molecule type" value="Genomic_DNA"/>
</dbReference>
<evidence type="ECO:0000313" key="3">
    <source>
        <dbReference type="Proteomes" id="UP001066276"/>
    </source>
</evidence>
<dbReference type="Pfam" id="PF00075">
    <property type="entry name" value="RNase_H"/>
    <property type="match status" value="1"/>
</dbReference>
<gene>
    <name evidence="2" type="ORF">NDU88_005096</name>
</gene>
<reference evidence="2" key="1">
    <citation type="journal article" date="2022" name="bioRxiv">
        <title>Sequencing and chromosome-scale assembly of the giantPleurodeles waltlgenome.</title>
        <authorList>
            <person name="Brown T."/>
            <person name="Elewa A."/>
            <person name="Iarovenko S."/>
            <person name="Subramanian E."/>
            <person name="Araus A.J."/>
            <person name="Petzold A."/>
            <person name="Susuki M."/>
            <person name="Suzuki K.-i.T."/>
            <person name="Hayashi T."/>
            <person name="Toyoda A."/>
            <person name="Oliveira C."/>
            <person name="Osipova E."/>
            <person name="Leigh N.D."/>
            <person name="Simon A."/>
            <person name="Yun M.H."/>
        </authorList>
    </citation>
    <scope>NUCLEOTIDE SEQUENCE</scope>
    <source>
        <strain evidence="2">20211129_DDA</strain>
        <tissue evidence="2">Liver</tissue>
    </source>
</reference>
<feature type="domain" description="RNase H type-1" evidence="1">
    <location>
        <begin position="72"/>
        <end position="162"/>
    </location>
</feature>
<sequence>MPLRKRTLLKNRKRALELLDSAAVVSIVRRDLQEHLEVKATDDVLQDETADMRVSTPDRLHKVTIQLEGDIEQTIMYIDGSAQAAISTKHQCSVACAVVSGYMKDGKFNPQHTYTQALGDCTEQHAELHALLMALEHMDPEQMTLIVCDSYYYLNGLDMEVAETPFDVNEFVTVLQDFQQLCDDNTSASAASLGIRDVPVTSTGWIPKVEDLVREKIAVKKEFGPSYRAPVPVLGIHNTRAVILPLLPGSKENRFPPIDNVKLHHMADPAQQT</sequence>
<dbReference type="GO" id="GO:0003676">
    <property type="term" value="F:nucleic acid binding"/>
    <property type="evidence" value="ECO:0007669"/>
    <property type="project" value="InterPro"/>
</dbReference>
<dbReference type="InterPro" id="IPR002156">
    <property type="entry name" value="RNaseH_domain"/>
</dbReference>
<protein>
    <recommendedName>
        <fullName evidence="1">RNase H type-1 domain-containing protein</fullName>
    </recommendedName>
</protein>
<dbReference type="AlphaFoldDB" id="A0AAV7M891"/>
<dbReference type="Gene3D" id="2.30.30.140">
    <property type="match status" value="1"/>
</dbReference>
<dbReference type="GO" id="GO:0004523">
    <property type="term" value="F:RNA-DNA hybrid ribonuclease activity"/>
    <property type="evidence" value="ECO:0007669"/>
    <property type="project" value="InterPro"/>
</dbReference>
<dbReference type="Gene3D" id="3.30.420.10">
    <property type="entry name" value="Ribonuclease H-like superfamily/Ribonuclease H"/>
    <property type="match status" value="1"/>
</dbReference>
<keyword evidence="3" id="KW-1185">Reference proteome</keyword>
<dbReference type="Proteomes" id="UP001066276">
    <property type="component" value="Chromosome 10"/>
</dbReference>
<accession>A0AAV7M891</accession>
<comment type="caution">
    <text evidence="2">The sequence shown here is derived from an EMBL/GenBank/DDBJ whole genome shotgun (WGS) entry which is preliminary data.</text>
</comment>
<evidence type="ECO:0000313" key="2">
    <source>
        <dbReference type="EMBL" id="KAJ1100006.1"/>
    </source>
</evidence>
<dbReference type="InterPro" id="IPR036397">
    <property type="entry name" value="RNaseH_sf"/>
</dbReference>
<dbReference type="SUPFAM" id="SSF53098">
    <property type="entry name" value="Ribonuclease H-like"/>
    <property type="match status" value="1"/>
</dbReference>
<dbReference type="InterPro" id="IPR012337">
    <property type="entry name" value="RNaseH-like_sf"/>
</dbReference>
<organism evidence="2 3">
    <name type="scientific">Pleurodeles waltl</name>
    <name type="common">Iberian ribbed newt</name>
    <dbReference type="NCBI Taxonomy" id="8319"/>
    <lineage>
        <taxon>Eukaryota</taxon>
        <taxon>Metazoa</taxon>
        <taxon>Chordata</taxon>
        <taxon>Craniata</taxon>
        <taxon>Vertebrata</taxon>
        <taxon>Euteleostomi</taxon>
        <taxon>Amphibia</taxon>
        <taxon>Batrachia</taxon>
        <taxon>Caudata</taxon>
        <taxon>Salamandroidea</taxon>
        <taxon>Salamandridae</taxon>
        <taxon>Pleurodelinae</taxon>
        <taxon>Pleurodeles</taxon>
    </lineage>
</organism>
<name>A0AAV7M891_PLEWA</name>